<evidence type="ECO:0000313" key="2">
    <source>
        <dbReference type="Proteomes" id="UP000823775"/>
    </source>
</evidence>
<organism evidence="1 2">
    <name type="scientific">Datura stramonium</name>
    <name type="common">Jimsonweed</name>
    <name type="synonym">Common thornapple</name>
    <dbReference type="NCBI Taxonomy" id="4076"/>
    <lineage>
        <taxon>Eukaryota</taxon>
        <taxon>Viridiplantae</taxon>
        <taxon>Streptophyta</taxon>
        <taxon>Embryophyta</taxon>
        <taxon>Tracheophyta</taxon>
        <taxon>Spermatophyta</taxon>
        <taxon>Magnoliopsida</taxon>
        <taxon>eudicotyledons</taxon>
        <taxon>Gunneridae</taxon>
        <taxon>Pentapetalae</taxon>
        <taxon>asterids</taxon>
        <taxon>lamiids</taxon>
        <taxon>Solanales</taxon>
        <taxon>Solanaceae</taxon>
        <taxon>Solanoideae</taxon>
        <taxon>Datureae</taxon>
        <taxon>Datura</taxon>
    </lineage>
</organism>
<dbReference type="EMBL" id="JACEIK010003420">
    <property type="protein sequence ID" value="MCD9641661.1"/>
    <property type="molecule type" value="Genomic_DNA"/>
</dbReference>
<keyword evidence="2" id="KW-1185">Reference proteome</keyword>
<feature type="non-terminal residue" evidence="1">
    <location>
        <position position="130"/>
    </location>
</feature>
<reference evidence="1 2" key="1">
    <citation type="journal article" date="2021" name="BMC Genomics">
        <title>Datura genome reveals duplications of psychoactive alkaloid biosynthetic genes and high mutation rate following tissue culture.</title>
        <authorList>
            <person name="Rajewski A."/>
            <person name="Carter-House D."/>
            <person name="Stajich J."/>
            <person name="Litt A."/>
        </authorList>
    </citation>
    <scope>NUCLEOTIDE SEQUENCE [LARGE SCALE GENOMIC DNA]</scope>
    <source>
        <strain evidence="1">AR-01</strain>
    </source>
</reference>
<name>A0ABS8V4W5_DATST</name>
<dbReference type="Proteomes" id="UP000823775">
    <property type="component" value="Unassembled WGS sequence"/>
</dbReference>
<sequence length="130" mass="14674">MGPWTIILVDIPSSHLCLYGRELPSCRVIFTIQIDGPSSRRTDHPFNYGIILETHPDVKKGQTSRWSVVSKDGSSTWPSKATSFPSQKKMDQLTVYRLGHQSPVDFPPKESLKGSVRKVSDLVFHIPQRL</sequence>
<gene>
    <name evidence="1" type="ORF">HAX54_028002</name>
</gene>
<proteinExistence type="predicted"/>
<comment type="caution">
    <text evidence="1">The sequence shown here is derived from an EMBL/GenBank/DDBJ whole genome shotgun (WGS) entry which is preliminary data.</text>
</comment>
<protein>
    <submittedName>
        <fullName evidence="1">Uncharacterized protein</fullName>
    </submittedName>
</protein>
<evidence type="ECO:0000313" key="1">
    <source>
        <dbReference type="EMBL" id="MCD9641661.1"/>
    </source>
</evidence>
<accession>A0ABS8V4W5</accession>